<feature type="compositionally biased region" description="Basic and acidic residues" evidence="1">
    <location>
        <begin position="86"/>
        <end position="95"/>
    </location>
</feature>
<dbReference type="Proteomes" id="UP000324748">
    <property type="component" value="Unassembled WGS sequence"/>
</dbReference>
<organism evidence="2 4">
    <name type="scientific">Puccinia graminis f. sp. tritici</name>
    <dbReference type="NCBI Taxonomy" id="56615"/>
    <lineage>
        <taxon>Eukaryota</taxon>
        <taxon>Fungi</taxon>
        <taxon>Dikarya</taxon>
        <taxon>Basidiomycota</taxon>
        <taxon>Pucciniomycotina</taxon>
        <taxon>Pucciniomycetes</taxon>
        <taxon>Pucciniales</taxon>
        <taxon>Pucciniaceae</taxon>
        <taxon>Puccinia</taxon>
    </lineage>
</organism>
<dbReference type="Proteomes" id="UP000325313">
    <property type="component" value="Unassembled WGS sequence"/>
</dbReference>
<name>A0A5B0PZY4_PUCGR</name>
<protein>
    <submittedName>
        <fullName evidence="2">Uncharacterized protein</fullName>
    </submittedName>
</protein>
<gene>
    <name evidence="2" type="ORF">PGT21_035495</name>
    <name evidence="3" type="ORF">PGTUg99_026628</name>
</gene>
<evidence type="ECO:0000313" key="2">
    <source>
        <dbReference type="EMBL" id="KAA1106488.1"/>
    </source>
</evidence>
<sequence length="126" mass="13819">MFMRTPPEQLDRIPAMLLPVRTTWLDPAKPYPWLTSNLQICSQGGGEVTEPTHICRAGTRRPPVEVTPPAWLSSVSRLTAPRLTHAVRDHSDKKKPVQTVLGVSATQTIKKTTSSEDSNQGPPAQA</sequence>
<feature type="compositionally biased region" description="Polar residues" evidence="1">
    <location>
        <begin position="104"/>
        <end position="126"/>
    </location>
</feature>
<dbReference type="EMBL" id="VDEP01000172">
    <property type="protein sequence ID" value="KAA1126321.1"/>
    <property type="molecule type" value="Genomic_DNA"/>
</dbReference>
<evidence type="ECO:0000256" key="1">
    <source>
        <dbReference type="SAM" id="MobiDB-lite"/>
    </source>
</evidence>
<evidence type="ECO:0000313" key="3">
    <source>
        <dbReference type="EMBL" id="KAA1126321.1"/>
    </source>
</evidence>
<evidence type="ECO:0000313" key="5">
    <source>
        <dbReference type="Proteomes" id="UP000325313"/>
    </source>
</evidence>
<evidence type="ECO:0000313" key="4">
    <source>
        <dbReference type="Proteomes" id="UP000324748"/>
    </source>
</evidence>
<dbReference type="AlphaFoldDB" id="A0A5B0PZY4"/>
<keyword evidence="4" id="KW-1185">Reference proteome</keyword>
<feature type="region of interest" description="Disordered" evidence="1">
    <location>
        <begin position="86"/>
        <end position="126"/>
    </location>
</feature>
<accession>A0A5B0PZY4</accession>
<proteinExistence type="predicted"/>
<comment type="caution">
    <text evidence="2">The sequence shown here is derived from an EMBL/GenBank/DDBJ whole genome shotgun (WGS) entry which is preliminary data.</text>
</comment>
<dbReference type="EMBL" id="VSWC01000040">
    <property type="protein sequence ID" value="KAA1106488.1"/>
    <property type="molecule type" value="Genomic_DNA"/>
</dbReference>
<reference evidence="4 5" key="1">
    <citation type="submission" date="2019-05" db="EMBL/GenBank/DDBJ databases">
        <title>Emergence of the Ug99 lineage of the wheat stem rust pathogen through somatic hybridization.</title>
        <authorList>
            <person name="Li F."/>
            <person name="Upadhyaya N.M."/>
            <person name="Sperschneider J."/>
            <person name="Matny O."/>
            <person name="Nguyen-Phuc H."/>
            <person name="Mago R."/>
            <person name="Raley C."/>
            <person name="Miller M.E."/>
            <person name="Silverstein K.A.T."/>
            <person name="Henningsen E."/>
            <person name="Hirsch C.D."/>
            <person name="Visser B."/>
            <person name="Pretorius Z.A."/>
            <person name="Steffenson B.J."/>
            <person name="Schwessinger B."/>
            <person name="Dodds P.N."/>
            <person name="Figueroa M."/>
        </authorList>
    </citation>
    <scope>NUCLEOTIDE SEQUENCE [LARGE SCALE GENOMIC DNA]</scope>
    <source>
        <strain evidence="2">21-0</strain>
        <strain evidence="3 5">Ug99</strain>
    </source>
</reference>